<evidence type="ECO:0000256" key="6">
    <source>
        <dbReference type="ARBA" id="ARBA00023242"/>
    </source>
</evidence>
<evidence type="ECO:0000256" key="10">
    <source>
        <dbReference type="PROSITE-ProRule" id="PRU00376"/>
    </source>
</evidence>
<evidence type="ECO:0000256" key="3">
    <source>
        <dbReference type="ARBA" id="ARBA00022553"/>
    </source>
</evidence>
<dbReference type="PANTHER" id="PTHR23195">
    <property type="entry name" value="YEATS DOMAIN"/>
    <property type="match status" value="1"/>
</dbReference>
<dbReference type="CDD" id="cd16907">
    <property type="entry name" value="YEATS_YEATS2_like"/>
    <property type="match status" value="1"/>
</dbReference>
<dbReference type="InterPro" id="IPR005033">
    <property type="entry name" value="YEATS"/>
</dbReference>
<keyword evidence="14" id="KW-1185">Reference proteome</keyword>
<evidence type="ECO:0000256" key="8">
    <source>
        <dbReference type="ARBA" id="ARBA00065122"/>
    </source>
</evidence>
<keyword evidence="2" id="KW-1017">Isopeptide bond</keyword>
<evidence type="ECO:0000256" key="1">
    <source>
        <dbReference type="ARBA" id="ARBA00004123"/>
    </source>
</evidence>
<feature type="compositionally biased region" description="Basic and acidic residues" evidence="11">
    <location>
        <begin position="384"/>
        <end position="396"/>
    </location>
</feature>
<sequence length="1339" mass="146086">MHGPITNPGAPLGQTCGVGIRVGLCSAISSYTERMAAKRQHIEMDPDYEDVSEVQSKRRRLLEEGAAAATKKKISSIIDKQFNLEVENKETELLNISEQLEMARAMMDRLRACIVASYYGNASQIKTQQKNVTQPPTIHPTVRKYIGKAPKGTPLTTPGQLQSRALQEGIQVKTEAPEGKSRTEEASERIGQMASKCKAVSSMPASNGVHGDLDTRCGRYKLKRRIIVGNVSKSIPADQRDENDQATHKWMVYVRGPKERPNISDIVKKVWFFLHPSYRPNDLVQVSEHPFHLTRRGWGEFPVRVQLHFRDTRNKRLDIIHNLKLDRTYTGLQTLGSETVVDIELERDAVPVSKPSCGSAIKQEPDHDINSTSDMQGTSVVKTEPPDDHDYGHVTEKLGNGKCTAAADPSTPEKSPMNASILISSTIGATSVPAPRSASFATSQPLTLIPVQGLGQTGSPGLLRVAPLTPTKQTVFSHSNSTSVNQVSTGSPVRNIVLQGVGSLTSTVVLDNKVIGQGNMQKNSVPQLIALSPVKTTGNTTNFAVPQQLVLTSITGGQQIKHLSLPVASSQPGRVNSSPNPPQNAGLIFLKCTDSQGKTFLIPQQVFSSASSPIRSQSTPITGQCNTVSHGSQALILTTSLPKTNASSQVIANQSGQFVVKISQQSDVTGKPLTQNGPVLFLKPDTSSSARKVASLLTTKPNISPEVNTGKLKACTPNVRNTFPSQIAMPVQQLTPGSQSLFRGQLKVTPQGLMHIQGQKLNANNTNEQSVILMNGNLNSKLAGGNQNKQPLILVPATMNNKIVGKGKSLLSSPFNNLAVSQSNGNVILVNHASAITTNNQNNGRLVLTNQVSTNKNIDKINANNTRISSASNSITITSPPSQTHKNLSNHIVIVPVTSHPPISMVTQVQGHSVVTTSQTLLKCVNSVSNISGKMAGMESRSQEKTMLIVVPSDDAKRSCVTLNSTSQPERSMSSLLGSRLPQVSIATKEMEMPVTISSSNQKQKQIIVVNEMKSEMHTLHSGVEKEKKIIVLEPKRRKQQQNRDAEFPEFIKPLCICDYADLTSLIRAAIIRHPVVSNSHGKTLHPYCAKSREEWLSWNIGKRRASEWQRASAVRRYLRSYLTEGVIFHGETMWSTRQILTWCRIHSYSPHYLERPLHPTAIDLQSETSLTPGKQHQRFSSVTDSNQLTQEITPLQEVMSSDSGDEDVDVTSLESKAPVKQRPVEEAAVMGDTELLPLCDGSIFVELVAQKVGVCLSPTLVSPGYMATVTHGTLYKAMEQFMEDILRKTFALQVNMGRYPDTVGVADVFLALENLPVADFLTNKYMGVPDVPMPRTER</sequence>
<proteinExistence type="predicted"/>
<comment type="function">
    <text evidence="7">Chromatin reader component of the ATAC complex, a complex with histone acetyltransferase activity on histones H3 and H4. YEATS2 specifically recognizes and binds histone H3 crotonylated at 'Lys-27' (H3K27cr). Crotonylation marks active promoters and enhancers and confers resistance to transcriptional repressors.</text>
</comment>
<keyword evidence="3" id="KW-0597">Phosphoprotein</keyword>
<reference evidence="13" key="2">
    <citation type="submission" date="2020-11" db="EMBL/GenBank/DDBJ databases">
        <authorList>
            <person name="McCartney M.A."/>
            <person name="Auch B."/>
            <person name="Kono T."/>
            <person name="Mallez S."/>
            <person name="Becker A."/>
            <person name="Gohl D.M."/>
            <person name="Silverstein K.A.T."/>
            <person name="Koren S."/>
            <person name="Bechman K.B."/>
            <person name="Herman A."/>
            <person name="Abrahante J.E."/>
            <person name="Garbe J."/>
        </authorList>
    </citation>
    <scope>NUCLEOTIDE SEQUENCE</scope>
    <source>
        <strain evidence="13">Duluth1</strain>
        <tissue evidence="13">Whole animal</tissue>
    </source>
</reference>
<evidence type="ECO:0000313" key="14">
    <source>
        <dbReference type="Proteomes" id="UP000828390"/>
    </source>
</evidence>
<evidence type="ECO:0000256" key="5">
    <source>
        <dbReference type="ARBA" id="ARBA00023054"/>
    </source>
</evidence>
<comment type="caution">
    <text evidence="13">The sequence shown here is derived from an EMBL/GenBank/DDBJ whole genome shotgun (WGS) entry which is preliminary data.</text>
</comment>
<evidence type="ECO:0000259" key="12">
    <source>
        <dbReference type="PROSITE" id="PS51037"/>
    </source>
</evidence>
<keyword evidence="5" id="KW-0175">Coiled coil</keyword>
<dbReference type="Proteomes" id="UP000828390">
    <property type="component" value="Unassembled WGS sequence"/>
</dbReference>
<dbReference type="GO" id="GO:0005634">
    <property type="term" value="C:nucleus"/>
    <property type="evidence" value="ECO:0007669"/>
    <property type="project" value="UniProtKB-SubCell"/>
</dbReference>
<gene>
    <name evidence="13" type="ORF">DPMN_194329</name>
</gene>
<dbReference type="GO" id="GO:0000123">
    <property type="term" value="C:histone acetyltransferase complex"/>
    <property type="evidence" value="ECO:0007669"/>
    <property type="project" value="UniProtKB-ARBA"/>
</dbReference>
<dbReference type="PROSITE" id="PS51037">
    <property type="entry name" value="YEATS"/>
    <property type="match status" value="1"/>
</dbReference>
<organism evidence="13 14">
    <name type="scientific">Dreissena polymorpha</name>
    <name type="common">Zebra mussel</name>
    <name type="synonym">Mytilus polymorpha</name>
    <dbReference type="NCBI Taxonomy" id="45954"/>
    <lineage>
        <taxon>Eukaryota</taxon>
        <taxon>Metazoa</taxon>
        <taxon>Spiralia</taxon>
        <taxon>Lophotrochozoa</taxon>
        <taxon>Mollusca</taxon>
        <taxon>Bivalvia</taxon>
        <taxon>Autobranchia</taxon>
        <taxon>Heteroconchia</taxon>
        <taxon>Euheterodonta</taxon>
        <taxon>Imparidentia</taxon>
        <taxon>Neoheterodontei</taxon>
        <taxon>Myida</taxon>
        <taxon>Dreissenoidea</taxon>
        <taxon>Dreissenidae</taxon>
        <taxon>Dreissena</taxon>
    </lineage>
</organism>
<dbReference type="Gene3D" id="2.60.40.1970">
    <property type="entry name" value="YEATS domain"/>
    <property type="match status" value="1"/>
</dbReference>
<dbReference type="EMBL" id="JAIWYP010000022">
    <property type="protein sequence ID" value="KAH3692488.1"/>
    <property type="molecule type" value="Genomic_DNA"/>
</dbReference>
<evidence type="ECO:0000256" key="4">
    <source>
        <dbReference type="ARBA" id="ARBA00022843"/>
    </source>
</evidence>
<dbReference type="GO" id="GO:0006355">
    <property type="term" value="P:regulation of DNA-templated transcription"/>
    <property type="evidence" value="ECO:0007669"/>
    <property type="project" value="InterPro"/>
</dbReference>
<evidence type="ECO:0000256" key="7">
    <source>
        <dbReference type="ARBA" id="ARBA00060245"/>
    </source>
</evidence>
<comment type="subcellular location">
    <subcellularLocation>
        <location evidence="1 10">Nucleus</location>
    </subcellularLocation>
</comment>
<dbReference type="InterPro" id="IPR038704">
    <property type="entry name" value="YEAST_sf"/>
</dbReference>
<dbReference type="InterPro" id="IPR055127">
    <property type="entry name" value="YEATS2_3HBD"/>
</dbReference>
<name>A0A9D3Y5Y5_DREPO</name>
<dbReference type="FunFam" id="2.60.40.1970:FF:000001">
    <property type="entry name" value="YEATS domain containing 2"/>
    <property type="match status" value="1"/>
</dbReference>
<evidence type="ECO:0000256" key="2">
    <source>
        <dbReference type="ARBA" id="ARBA00022499"/>
    </source>
</evidence>
<keyword evidence="4" id="KW-0832">Ubl conjugation</keyword>
<dbReference type="Pfam" id="PF22951">
    <property type="entry name" value="3HBD"/>
    <property type="match status" value="1"/>
</dbReference>
<keyword evidence="6 10" id="KW-0539">Nucleus</keyword>
<evidence type="ECO:0000313" key="13">
    <source>
        <dbReference type="EMBL" id="KAH3692488.1"/>
    </source>
</evidence>
<evidence type="ECO:0000256" key="9">
    <source>
        <dbReference type="ARBA" id="ARBA00068329"/>
    </source>
</evidence>
<protein>
    <recommendedName>
        <fullName evidence="9">YEATS domain-containing protein 2</fullName>
    </recommendedName>
</protein>
<feature type="region of interest" description="Disordered" evidence="11">
    <location>
        <begin position="354"/>
        <end position="415"/>
    </location>
</feature>
<feature type="compositionally biased region" description="Polar residues" evidence="11">
    <location>
        <begin position="370"/>
        <end position="381"/>
    </location>
</feature>
<evidence type="ECO:0000256" key="11">
    <source>
        <dbReference type="SAM" id="MobiDB-lite"/>
    </source>
</evidence>
<dbReference type="GO" id="GO:0051726">
    <property type="term" value="P:regulation of cell cycle"/>
    <property type="evidence" value="ECO:0007669"/>
    <property type="project" value="UniProtKB-ARBA"/>
</dbReference>
<reference evidence="13" key="1">
    <citation type="journal article" date="2019" name="bioRxiv">
        <title>The Genome of the Zebra Mussel, Dreissena polymorpha: A Resource for Invasive Species Research.</title>
        <authorList>
            <person name="McCartney M.A."/>
            <person name="Auch B."/>
            <person name="Kono T."/>
            <person name="Mallez S."/>
            <person name="Zhang Y."/>
            <person name="Obille A."/>
            <person name="Becker A."/>
            <person name="Abrahante J.E."/>
            <person name="Garbe J."/>
            <person name="Badalamenti J.P."/>
            <person name="Herman A."/>
            <person name="Mangelson H."/>
            <person name="Liachko I."/>
            <person name="Sullivan S."/>
            <person name="Sone E.D."/>
            <person name="Koren S."/>
            <person name="Silverstein K.A.T."/>
            <person name="Beckman K.B."/>
            <person name="Gohl D.M."/>
        </authorList>
    </citation>
    <scope>NUCLEOTIDE SEQUENCE</scope>
    <source>
        <strain evidence="13">Duluth1</strain>
        <tissue evidence="13">Whole animal</tissue>
    </source>
</reference>
<dbReference type="InterPro" id="IPR055129">
    <property type="entry name" value="YEATS_dom"/>
</dbReference>
<feature type="domain" description="YEATS" evidence="12">
    <location>
        <begin position="216"/>
        <end position="355"/>
    </location>
</feature>
<comment type="subunit">
    <text evidence="8">Component of the ADA2A-containing complex (ATAC), composed of KAT14, KAT2A, TADA2L, TADA3L, ZZ3, MBIP, WDR5, YEATS2, SGF29 and DR1.</text>
</comment>
<dbReference type="Pfam" id="PF03366">
    <property type="entry name" value="YEATS"/>
    <property type="match status" value="1"/>
</dbReference>
<accession>A0A9D3Y5Y5</accession>